<feature type="transmembrane region" description="Helical" evidence="1">
    <location>
        <begin position="232"/>
        <end position="254"/>
    </location>
</feature>
<reference evidence="3" key="1">
    <citation type="journal article" date="2024" name="IScience">
        <title>Strigolactones Initiate the Formation of Haustorium-like Structures in Castilleja.</title>
        <authorList>
            <person name="Buerger M."/>
            <person name="Peterson D."/>
            <person name="Chory J."/>
        </authorList>
    </citation>
    <scope>NUCLEOTIDE SEQUENCE [LARGE SCALE GENOMIC DNA]</scope>
</reference>
<evidence type="ECO:0000256" key="1">
    <source>
        <dbReference type="SAM" id="Phobius"/>
    </source>
</evidence>
<sequence>MGSKTNYLIITSCIIMFNLSWSPWPFAHGSSQSYKINSLDHYLYNYAINKVPNPIKDKLYNLSLPANLTGVELSFSRVRSHSLRVNSTNHISYFSIPPWTLPWPYKKRVDLIYQNLGNWSTSYYNVPNYIFVTPVLGLLAYHPNTTSSNNSKLDLIVMGEYQIIVRFPKISTEKIDVMKCVRFDVNGTIELSEMMKSEGLSCGVKKPGHFSIVMPNQADILIKGQGIVVRTVVSGFLSVIVIVVVCVLGHKAWIRRERRKKMEMMSEINMALETLRVGRSKMSLPTDIRTYPYTR</sequence>
<name>A0ABD3C3S2_9LAMI</name>
<keyword evidence="1" id="KW-0812">Transmembrane</keyword>
<dbReference type="AlphaFoldDB" id="A0ABD3C3S2"/>
<proteinExistence type="predicted"/>
<comment type="caution">
    <text evidence="2">The sequence shown here is derived from an EMBL/GenBank/DDBJ whole genome shotgun (WGS) entry which is preliminary data.</text>
</comment>
<evidence type="ECO:0000313" key="2">
    <source>
        <dbReference type="EMBL" id="KAL3624410.1"/>
    </source>
</evidence>
<evidence type="ECO:0000313" key="3">
    <source>
        <dbReference type="Proteomes" id="UP001632038"/>
    </source>
</evidence>
<dbReference type="EMBL" id="JAVIJP010000053">
    <property type="protein sequence ID" value="KAL3624410.1"/>
    <property type="molecule type" value="Genomic_DNA"/>
</dbReference>
<keyword evidence="1" id="KW-1133">Transmembrane helix</keyword>
<keyword evidence="3" id="KW-1185">Reference proteome</keyword>
<dbReference type="PANTHER" id="PTHR33512">
    <property type="entry name" value="PROTEIN, PUTATIVE (DUF1191)-RELATED"/>
    <property type="match status" value="1"/>
</dbReference>
<accession>A0ABD3C3S2</accession>
<keyword evidence="1" id="KW-0472">Membrane</keyword>
<gene>
    <name evidence="2" type="ORF">CASFOL_031078</name>
</gene>
<dbReference type="Pfam" id="PF06697">
    <property type="entry name" value="DUF1191"/>
    <property type="match status" value="1"/>
</dbReference>
<organism evidence="2 3">
    <name type="scientific">Castilleja foliolosa</name>
    <dbReference type="NCBI Taxonomy" id="1961234"/>
    <lineage>
        <taxon>Eukaryota</taxon>
        <taxon>Viridiplantae</taxon>
        <taxon>Streptophyta</taxon>
        <taxon>Embryophyta</taxon>
        <taxon>Tracheophyta</taxon>
        <taxon>Spermatophyta</taxon>
        <taxon>Magnoliopsida</taxon>
        <taxon>eudicotyledons</taxon>
        <taxon>Gunneridae</taxon>
        <taxon>Pentapetalae</taxon>
        <taxon>asterids</taxon>
        <taxon>lamiids</taxon>
        <taxon>Lamiales</taxon>
        <taxon>Orobanchaceae</taxon>
        <taxon>Pedicularideae</taxon>
        <taxon>Castillejinae</taxon>
        <taxon>Castilleja</taxon>
    </lineage>
</organism>
<dbReference type="Proteomes" id="UP001632038">
    <property type="component" value="Unassembled WGS sequence"/>
</dbReference>
<dbReference type="InterPro" id="IPR010605">
    <property type="entry name" value="DUF1191"/>
</dbReference>
<dbReference type="PANTHER" id="PTHR33512:SF7">
    <property type="entry name" value="LEGUME LECTIN DOMAIN-CONTAINING PROTEIN"/>
    <property type="match status" value="1"/>
</dbReference>
<protein>
    <submittedName>
        <fullName evidence="2">Uncharacterized protein</fullName>
    </submittedName>
</protein>